<comment type="caution">
    <text evidence="10">The sequence shown here is derived from an EMBL/GenBank/DDBJ whole genome shotgun (WGS) entry which is preliminary data.</text>
</comment>
<dbReference type="SMART" id="SM00479">
    <property type="entry name" value="EXOIII"/>
    <property type="match status" value="1"/>
</dbReference>
<dbReference type="InterPro" id="IPR036397">
    <property type="entry name" value="RNaseH_sf"/>
</dbReference>
<feature type="compositionally biased region" description="Polar residues" evidence="7">
    <location>
        <begin position="355"/>
        <end position="364"/>
    </location>
</feature>
<dbReference type="InterPro" id="IPR012337">
    <property type="entry name" value="RNaseH-like_sf"/>
</dbReference>
<name>A0A812RTM3_9DINO</name>
<feature type="region of interest" description="Disordered" evidence="7">
    <location>
        <begin position="117"/>
        <end position="136"/>
    </location>
</feature>
<evidence type="ECO:0000256" key="6">
    <source>
        <dbReference type="ARBA" id="ARBA00023242"/>
    </source>
</evidence>
<feature type="chain" id="PRO_5032939959" description="Exonuclease domain-containing protein" evidence="8">
    <location>
        <begin position="19"/>
        <end position="364"/>
    </location>
</feature>
<comment type="subcellular location">
    <subcellularLocation>
        <location evidence="1">Nucleus</location>
    </subcellularLocation>
</comment>
<dbReference type="PANTHER" id="PTHR12801">
    <property type="entry name" value="RNA EXONUCLEASE REXO1 / RECO3 FAMILY MEMBER-RELATED"/>
    <property type="match status" value="1"/>
</dbReference>
<evidence type="ECO:0000313" key="10">
    <source>
        <dbReference type="EMBL" id="CAE7452241.1"/>
    </source>
</evidence>
<evidence type="ECO:0000256" key="4">
    <source>
        <dbReference type="ARBA" id="ARBA00022801"/>
    </source>
</evidence>
<gene>
    <name evidence="10" type="ORF">SNAT2548_LOCUS24786</name>
</gene>
<feature type="domain" description="Exonuclease" evidence="9">
    <location>
        <begin position="1"/>
        <end position="137"/>
    </location>
</feature>
<evidence type="ECO:0000256" key="5">
    <source>
        <dbReference type="ARBA" id="ARBA00022839"/>
    </source>
</evidence>
<dbReference type="Pfam" id="PF00929">
    <property type="entry name" value="RNase_T"/>
    <property type="match status" value="1"/>
</dbReference>
<keyword evidence="5" id="KW-0269">Exonuclease</keyword>
<protein>
    <recommendedName>
        <fullName evidence="9">Exonuclease domain-containing protein</fullName>
    </recommendedName>
</protein>
<sequence length="364" mass="40657">MVMTASGLALARVSLVGGDEVLYDTYVLPDEPITDYVTQYSGITKVKLSDVQKRLQELLSRQSILVGHSLESDLKALQLVHERVIDTVLLYPHPRGWPCRQSLAGLSNAILKRKMRREDGHDSIDDAKARPAGDPGVQRHALCADGQVSLELARLKFARGPSGKYENHVPLTERRLDSLSRQKRQRKSVCVRVRRLGRRFSLQQAQHASINHEWGKASTVRYVRGSHSSSWYEDGSKRVPLSELGGFAVLQRSFERFCETAHALSGGSLEDGLPDRLTQIDRQAAQAAEGLSENDLLIVMNGCNELSLSALLSDVFMFTAESAERPEGGNYQLLHKLLDAKGESAEEKRKVVPRSQANHQHWYQ</sequence>
<dbReference type="SUPFAM" id="SSF53098">
    <property type="entry name" value="Ribonuclease H-like"/>
    <property type="match status" value="1"/>
</dbReference>
<evidence type="ECO:0000256" key="7">
    <source>
        <dbReference type="SAM" id="MobiDB-lite"/>
    </source>
</evidence>
<dbReference type="CDD" id="cd06145">
    <property type="entry name" value="REX1_like"/>
    <property type="match status" value="1"/>
</dbReference>
<evidence type="ECO:0000256" key="1">
    <source>
        <dbReference type="ARBA" id="ARBA00004123"/>
    </source>
</evidence>
<evidence type="ECO:0000256" key="3">
    <source>
        <dbReference type="ARBA" id="ARBA00022722"/>
    </source>
</evidence>
<feature type="region of interest" description="Disordered" evidence="7">
    <location>
        <begin position="345"/>
        <end position="364"/>
    </location>
</feature>
<dbReference type="OrthoDB" id="8191639at2759"/>
<evidence type="ECO:0000313" key="11">
    <source>
        <dbReference type="Proteomes" id="UP000604046"/>
    </source>
</evidence>
<keyword evidence="4" id="KW-0378">Hydrolase</keyword>
<evidence type="ECO:0000256" key="8">
    <source>
        <dbReference type="SAM" id="SignalP"/>
    </source>
</evidence>
<dbReference type="InterPro" id="IPR047021">
    <property type="entry name" value="REXO1/3/4-like"/>
</dbReference>
<dbReference type="InterPro" id="IPR034922">
    <property type="entry name" value="REX1-like_exo"/>
</dbReference>
<dbReference type="Gene3D" id="3.30.420.10">
    <property type="entry name" value="Ribonuclease H-like superfamily/Ribonuclease H"/>
    <property type="match status" value="1"/>
</dbReference>
<keyword evidence="8" id="KW-0732">Signal</keyword>
<dbReference type="InterPro" id="IPR013520">
    <property type="entry name" value="Ribonucl_H"/>
</dbReference>
<reference evidence="10" key="1">
    <citation type="submission" date="2021-02" db="EMBL/GenBank/DDBJ databases">
        <authorList>
            <person name="Dougan E. K."/>
            <person name="Rhodes N."/>
            <person name="Thang M."/>
            <person name="Chan C."/>
        </authorList>
    </citation>
    <scope>NUCLEOTIDE SEQUENCE</scope>
</reference>
<keyword evidence="11" id="KW-1185">Reference proteome</keyword>
<evidence type="ECO:0000256" key="2">
    <source>
        <dbReference type="ARBA" id="ARBA00006357"/>
    </source>
</evidence>
<organism evidence="10 11">
    <name type="scientific">Symbiodinium natans</name>
    <dbReference type="NCBI Taxonomy" id="878477"/>
    <lineage>
        <taxon>Eukaryota</taxon>
        <taxon>Sar</taxon>
        <taxon>Alveolata</taxon>
        <taxon>Dinophyceae</taxon>
        <taxon>Suessiales</taxon>
        <taxon>Symbiodiniaceae</taxon>
        <taxon>Symbiodinium</taxon>
    </lineage>
</organism>
<proteinExistence type="inferred from homology"/>
<dbReference type="GO" id="GO:0004527">
    <property type="term" value="F:exonuclease activity"/>
    <property type="evidence" value="ECO:0007669"/>
    <property type="project" value="UniProtKB-KW"/>
</dbReference>
<dbReference type="AlphaFoldDB" id="A0A812RTM3"/>
<feature type="compositionally biased region" description="Basic and acidic residues" evidence="7">
    <location>
        <begin position="117"/>
        <end position="131"/>
    </location>
</feature>
<accession>A0A812RTM3</accession>
<dbReference type="Proteomes" id="UP000604046">
    <property type="component" value="Unassembled WGS sequence"/>
</dbReference>
<dbReference type="PANTHER" id="PTHR12801:SF115">
    <property type="entry name" value="FI18136P1-RELATED"/>
    <property type="match status" value="1"/>
</dbReference>
<keyword evidence="3" id="KW-0540">Nuclease</keyword>
<keyword evidence="6" id="KW-0539">Nucleus</keyword>
<feature type="signal peptide" evidence="8">
    <location>
        <begin position="1"/>
        <end position="18"/>
    </location>
</feature>
<dbReference type="GO" id="GO:0003676">
    <property type="term" value="F:nucleic acid binding"/>
    <property type="evidence" value="ECO:0007669"/>
    <property type="project" value="InterPro"/>
</dbReference>
<dbReference type="EMBL" id="CAJNDS010002369">
    <property type="protein sequence ID" value="CAE7452241.1"/>
    <property type="molecule type" value="Genomic_DNA"/>
</dbReference>
<evidence type="ECO:0000259" key="9">
    <source>
        <dbReference type="SMART" id="SM00479"/>
    </source>
</evidence>
<dbReference type="GO" id="GO:0005634">
    <property type="term" value="C:nucleus"/>
    <property type="evidence" value="ECO:0007669"/>
    <property type="project" value="UniProtKB-SubCell"/>
</dbReference>
<comment type="similarity">
    <text evidence="2">Belongs to the REXO1/REXO3 family.</text>
</comment>